<dbReference type="PRINTS" id="PR01727">
    <property type="entry name" value="DNABINDINGHU"/>
</dbReference>
<dbReference type="PANTHER" id="PTHR33175">
    <property type="entry name" value="DNA-BINDING PROTEIN HU"/>
    <property type="match status" value="1"/>
</dbReference>
<dbReference type="Proteomes" id="UP001473424">
    <property type="component" value="Chromosome"/>
</dbReference>
<evidence type="ECO:0000256" key="3">
    <source>
        <dbReference type="RuleBase" id="RU003939"/>
    </source>
</evidence>
<dbReference type="PROSITE" id="PS00045">
    <property type="entry name" value="HISTONE_LIKE"/>
    <property type="match status" value="1"/>
</dbReference>
<dbReference type="RefSeq" id="WP_353306633.1">
    <property type="nucleotide sequence ID" value="NZ_AP028955.1"/>
</dbReference>
<evidence type="ECO:0000313" key="5">
    <source>
        <dbReference type="Proteomes" id="UP001473424"/>
    </source>
</evidence>
<gene>
    <name evidence="4" type="ORF">SAP269_04540</name>
</gene>
<dbReference type="Pfam" id="PF00216">
    <property type="entry name" value="Bac_DNA_binding"/>
    <property type="match status" value="1"/>
</dbReference>
<name>A0ABM8JKU6_9MOLU</name>
<keyword evidence="5" id="KW-1185">Reference proteome</keyword>
<dbReference type="InterPro" id="IPR020816">
    <property type="entry name" value="Histone-like_DNA-bd_CS"/>
</dbReference>
<dbReference type="PANTHER" id="PTHR33175:SF3">
    <property type="entry name" value="DNA-BINDING PROTEIN HU-BETA"/>
    <property type="match status" value="1"/>
</dbReference>
<dbReference type="GO" id="GO:0003677">
    <property type="term" value="F:DNA binding"/>
    <property type="evidence" value="ECO:0007669"/>
    <property type="project" value="UniProtKB-KW"/>
</dbReference>
<dbReference type="InterPro" id="IPR010992">
    <property type="entry name" value="IHF-like_DNA-bd_dom_sf"/>
</dbReference>
<dbReference type="SUPFAM" id="SSF47729">
    <property type="entry name" value="IHF-like DNA-binding proteins"/>
    <property type="match status" value="1"/>
</dbReference>
<sequence length="104" mass="11409">MAKSNSKTKTEIIKIVAQKSDVTIALATNIIDLFFEEIKVEVANGGKINIPKFGIFETIIREARTGRNPQTGESIVISATKAPKFKASSEFKKHTNQQTETLAS</sequence>
<keyword evidence="1" id="KW-0226">DNA condensation</keyword>
<organism evidence="4 5">
    <name type="scientific">Spiroplasma ixodetis</name>
    <dbReference type="NCBI Taxonomy" id="2141"/>
    <lineage>
        <taxon>Bacteria</taxon>
        <taxon>Bacillati</taxon>
        <taxon>Mycoplasmatota</taxon>
        <taxon>Mollicutes</taxon>
        <taxon>Entomoplasmatales</taxon>
        <taxon>Spiroplasmataceae</taxon>
        <taxon>Spiroplasma</taxon>
    </lineage>
</organism>
<reference evidence="5" key="1">
    <citation type="journal article" date="2024" name="FEMS Microbiol. Lett.">
        <title>Genomic insights into Spiroplasma endosymbionts that induce male-killing and protective phenotypes in the pea aphid.</title>
        <authorList>
            <person name="Arai H."/>
            <person name="Legeai F."/>
            <person name="Kageyama D."/>
            <person name="Sugio A."/>
            <person name="Simon J.C."/>
        </authorList>
    </citation>
    <scope>NUCLEOTIDE SEQUENCE [LARGE SCALE GENOMIC DNA]</scope>
    <source>
        <strain evidence="5">sAp269</strain>
    </source>
</reference>
<keyword evidence="2 4" id="KW-0238">DNA-binding</keyword>
<dbReference type="CDD" id="cd13831">
    <property type="entry name" value="HU"/>
    <property type="match status" value="1"/>
</dbReference>
<comment type="similarity">
    <text evidence="3">Belongs to the bacterial histone-like protein family.</text>
</comment>
<accession>A0ABM8JKU6</accession>
<protein>
    <submittedName>
        <fullName evidence="4">HU family DNA-binding protein</fullName>
    </submittedName>
</protein>
<dbReference type="InterPro" id="IPR000119">
    <property type="entry name" value="Hist_DNA-bd"/>
</dbReference>
<evidence type="ECO:0000313" key="4">
    <source>
        <dbReference type="EMBL" id="BET37865.1"/>
    </source>
</evidence>
<dbReference type="SMART" id="SM00411">
    <property type="entry name" value="BHL"/>
    <property type="match status" value="1"/>
</dbReference>
<evidence type="ECO:0000256" key="1">
    <source>
        <dbReference type="ARBA" id="ARBA00023067"/>
    </source>
</evidence>
<dbReference type="Gene3D" id="4.10.520.10">
    <property type="entry name" value="IHF-like DNA-binding proteins"/>
    <property type="match status" value="1"/>
</dbReference>
<evidence type="ECO:0000256" key="2">
    <source>
        <dbReference type="ARBA" id="ARBA00023125"/>
    </source>
</evidence>
<proteinExistence type="inferred from homology"/>
<dbReference type="EMBL" id="AP028955">
    <property type="protein sequence ID" value="BET37865.1"/>
    <property type="molecule type" value="Genomic_DNA"/>
</dbReference>